<reference evidence="1 2" key="1">
    <citation type="journal article" date="2018" name="PLoS Genet.">
        <title>Population sequencing reveals clonal diversity and ancestral inbreeding in the grapevine cultivar Chardonnay.</title>
        <authorList>
            <person name="Roach M.J."/>
            <person name="Johnson D.L."/>
            <person name="Bohlmann J."/>
            <person name="van Vuuren H.J."/>
            <person name="Jones S.J."/>
            <person name="Pretorius I.S."/>
            <person name="Schmidt S.A."/>
            <person name="Borneman A.R."/>
        </authorList>
    </citation>
    <scope>NUCLEOTIDE SEQUENCE [LARGE SCALE GENOMIC DNA]</scope>
    <source>
        <strain evidence="2">cv. Chardonnay</strain>
        <tissue evidence="1">Leaf</tissue>
    </source>
</reference>
<dbReference type="Proteomes" id="UP000288805">
    <property type="component" value="Unassembled WGS sequence"/>
</dbReference>
<gene>
    <name evidence="1" type="ORF">CK203_045987</name>
</gene>
<proteinExistence type="predicted"/>
<organism evidence="1 2">
    <name type="scientific">Vitis vinifera</name>
    <name type="common">Grape</name>
    <dbReference type="NCBI Taxonomy" id="29760"/>
    <lineage>
        <taxon>Eukaryota</taxon>
        <taxon>Viridiplantae</taxon>
        <taxon>Streptophyta</taxon>
        <taxon>Embryophyta</taxon>
        <taxon>Tracheophyta</taxon>
        <taxon>Spermatophyta</taxon>
        <taxon>Magnoliopsida</taxon>
        <taxon>eudicotyledons</taxon>
        <taxon>Gunneridae</taxon>
        <taxon>Pentapetalae</taxon>
        <taxon>rosids</taxon>
        <taxon>Vitales</taxon>
        <taxon>Vitaceae</taxon>
        <taxon>Viteae</taxon>
        <taxon>Vitis</taxon>
    </lineage>
</organism>
<sequence length="125" mass="14557">MCCNNNTWALSLLMRFSSTYRRCLVIGGGGERWAARKPTLRSIMSTKMTKETPIRDHRIHIIAFINKMEILRAEIDGENKVDMIPKTLLDSFRQFKLNYTMSKLMINLFELMRKLQTAKGILKDS</sequence>
<evidence type="ECO:0000313" key="2">
    <source>
        <dbReference type="Proteomes" id="UP000288805"/>
    </source>
</evidence>
<dbReference type="EMBL" id="QGNW01000224">
    <property type="protein sequence ID" value="RVW83750.1"/>
    <property type="molecule type" value="Genomic_DNA"/>
</dbReference>
<protein>
    <submittedName>
        <fullName evidence="1">Uncharacterized protein</fullName>
    </submittedName>
</protein>
<comment type="caution">
    <text evidence="1">The sequence shown here is derived from an EMBL/GenBank/DDBJ whole genome shotgun (WGS) entry which is preliminary data.</text>
</comment>
<accession>A0A438HH08</accession>
<evidence type="ECO:0000313" key="1">
    <source>
        <dbReference type="EMBL" id="RVW83750.1"/>
    </source>
</evidence>
<dbReference type="AlphaFoldDB" id="A0A438HH08"/>
<name>A0A438HH08_VITVI</name>